<gene>
    <name evidence="2" type="ORF">EEM01_00935</name>
</gene>
<reference evidence="2" key="1">
    <citation type="submission" date="2018-11" db="EMBL/GenBank/DDBJ databases">
        <authorList>
            <consortium name="PulseNet: The National Subtyping Network for Foodborne Disease Surveillance"/>
            <person name="Tarr C.L."/>
            <person name="Trees E."/>
            <person name="Katz L.S."/>
            <person name="Carleton-Romer H.A."/>
            <person name="Stroika S."/>
            <person name="Kucerova Z."/>
            <person name="Roache K.F."/>
            <person name="Sabol A.L."/>
            <person name="Besser J."/>
            <person name="Gerner-Smidt P."/>
        </authorList>
    </citation>
    <scope>NUCLEOTIDE SEQUENCE [LARGE SCALE GENOMIC DNA]</scope>
    <source>
        <strain evidence="2">PNUSAS059842</strain>
    </source>
</reference>
<sequence>MFHSGQNENNSQYNSDTSKIIMSDPVRSHIQGVIRYKSDVISKPGLIQSFNRVWQGKSEKMRATGLDFAL</sequence>
<evidence type="ECO:0000313" key="2">
    <source>
        <dbReference type="EMBL" id="MFK54841.1"/>
    </source>
</evidence>
<organism evidence="2">
    <name type="scientific">Salmonella enterica</name>
    <name type="common">Salmonella choleraesuis</name>
    <dbReference type="NCBI Taxonomy" id="28901"/>
    <lineage>
        <taxon>Bacteria</taxon>
        <taxon>Pseudomonadati</taxon>
        <taxon>Pseudomonadota</taxon>
        <taxon>Gammaproteobacteria</taxon>
        <taxon>Enterobacterales</taxon>
        <taxon>Enterobacteriaceae</taxon>
        <taxon>Salmonella</taxon>
    </lineage>
</organism>
<dbReference type="EMBL" id="RMTL01000001">
    <property type="protein sequence ID" value="MFK54841.1"/>
    <property type="molecule type" value="Genomic_DNA"/>
</dbReference>
<accession>A0A3J4LCI4</accession>
<name>A0A3J4LCI4_SALER</name>
<comment type="caution">
    <text evidence="2">The sequence shown here is derived from an EMBL/GenBank/DDBJ whole genome shotgun (WGS) entry which is preliminary data.</text>
</comment>
<dbReference type="Proteomes" id="UP000839509">
    <property type="component" value="Unassembled WGS sequence"/>
</dbReference>
<evidence type="ECO:0000256" key="1">
    <source>
        <dbReference type="SAM" id="MobiDB-lite"/>
    </source>
</evidence>
<protein>
    <submittedName>
        <fullName evidence="2">Uncharacterized protein</fullName>
    </submittedName>
</protein>
<dbReference type="AlphaFoldDB" id="A0A3J4LCI4"/>
<feature type="region of interest" description="Disordered" evidence="1">
    <location>
        <begin position="1"/>
        <end position="20"/>
    </location>
</feature>
<proteinExistence type="predicted"/>